<dbReference type="GeneID" id="80022544"/>
<proteinExistence type="predicted"/>
<dbReference type="EMBL" id="JARGDN010000009">
    <property type="protein sequence ID" value="MDG9734028.1"/>
    <property type="molecule type" value="Genomic_DNA"/>
</dbReference>
<keyword evidence="1" id="KW-1133">Transmembrane helix</keyword>
<reference evidence="2 3" key="1">
    <citation type="submission" date="2023-02" db="EMBL/GenBank/DDBJ databases">
        <title>Antimicrobial susceptibility testing and tentative epidemiological cut-off values for Lactobacillaceae family species intended for ingestion.</title>
        <authorList>
            <person name="Noehr-Meldgaard K."/>
            <person name="Struve C."/>
            <person name="Ingmer H."/>
            <person name="Koza A."/>
            <person name="Al-Nakeeb K."/>
            <person name="Agersoe Y."/>
        </authorList>
    </citation>
    <scope>NUCLEOTIDE SEQUENCE [LARGE SCALE GENOMIC DNA]</scope>
    <source>
        <strain evidence="2 3">DSM 20193</strain>
    </source>
</reference>
<protein>
    <submittedName>
        <fullName evidence="2">Uncharacterized protein</fullName>
    </submittedName>
</protein>
<evidence type="ECO:0000256" key="1">
    <source>
        <dbReference type="SAM" id="Phobius"/>
    </source>
</evidence>
<name>A0ABT6HFA9_LEUPS</name>
<comment type="caution">
    <text evidence="2">The sequence shown here is derived from an EMBL/GenBank/DDBJ whole genome shotgun (WGS) entry which is preliminary data.</text>
</comment>
<feature type="transmembrane region" description="Helical" evidence="1">
    <location>
        <begin position="20"/>
        <end position="38"/>
    </location>
</feature>
<sequence length="44" mass="5265">MLFLVSAYEEGFRVGELMRYFLFAVVLVTMVMLGIRAWRNRHNK</sequence>
<keyword evidence="1" id="KW-0812">Transmembrane</keyword>
<dbReference type="RefSeq" id="WP_010280396.1">
    <property type="nucleotide sequence ID" value="NZ_BMBO01000005.1"/>
</dbReference>
<gene>
    <name evidence="2" type="ORF">P1N92_07840</name>
</gene>
<evidence type="ECO:0000313" key="3">
    <source>
        <dbReference type="Proteomes" id="UP001529201"/>
    </source>
</evidence>
<evidence type="ECO:0000313" key="2">
    <source>
        <dbReference type="EMBL" id="MDG9734028.1"/>
    </source>
</evidence>
<accession>A0ABT6HFA9</accession>
<dbReference type="Proteomes" id="UP001529201">
    <property type="component" value="Unassembled WGS sequence"/>
</dbReference>
<keyword evidence="1" id="KW-0472">Membrane</keyword>
<organism evidence="2 3">
    <name type="scientific">Leuconostoc pseudomesenteroides</name>
    <dbReference type="NCBI Taxonomy" id="33968"/>
    <lineage>
        <taxon>Bacteria</taxon>
        <taxon>Bacillati</taxon>
        <taxon>Bacillota</taxon>
        <taxon>Bacilli</taxon>
        <taxon>Lactobacillales</taxon>
        <taxon>Lactobacillaceae</taxon>
        <taxon>Leuconostoc</taxon>
    </lineage>
</organism>
<keyword evidence="3" id="KW-1185">Reference proteome</keyword>